<dbReference type="Proteomes" id="UP000010473">
    <property type="component" value="Chromosome"/>
</dbReference>
<dbReference type="EMBL" id="CP003653">
    <property type="protein sequence ID" value="AFZ33918.1"/>
    <property type="molecule type" value="Genomic_DNA"/>
</dbReference>
<evidence type="ECO:0000313" key="2">
    <source>
        <dbReference type="Proteomes" id="UP000010473"/>
    </source>
</evidence>
<dbReference type="KEGG" id="scs:Sta7437_0305"/>
<organism evidence="1 2">
    <name type="scientific">Stanieria cyanosphaera (strain ATCC 29371 / PCC 7437)</name>
    <dbReference type="NCBI Taxonomy" id="111780"/>
    <lineage>
        <taxon>Bacteria</taxon>
        <taxon>Bacillati</taxon>
        <taxon>Cyanobacteriota</taxon>
        <taxon>Cyanophyceae</taxon>
        <taxon>Pleurocapsales</taxon>
        <taxon>Dermocarpellaceae</taxon>
        <taxon>Stanieria</taxon>
    </lineage>
</organism>
<keyword evidence="2" id="KW-1185">Reference proteome</keyword>
<protein>
    <submittedName>
        <fullName evidence="1">Uncharacterized protein</fullName>
    </submittedName>
</protein>
<dbReference type="HOGENOM" id="CLU_3391489_0_0_3"/>
<reference evidence="2" key="1">
    <citation type="journal article" date="2013" name="Proc. Natl. Acad. Sci. U.S.A.">
        <title>Improving the coverage of the cyanobacterial phylum using diversity-driven genome sequencing.</title>
        <authorList>
            <person name="Shih P.M."/>
            <person name="Wu D."/>
            <person name="Latifi A."/>
            <person name="Axen S.D."/>
            <person name="Fewer D.P."/>
            <person name="Talla E."/>
            <person name="Calteau A."/>
            <person name="Cai F."/>
            <person name="Tandeau de Marsac N."/>
            <person name="Rippka R."/>
            <person name="Herdman M."/>
            <person name="Sivonen K."/>
            <person name="Coursin T."/>
            <person name="Laurent T."/>
            <person name="Goodwin L."/>
            <person name="Nolan M."/>
            <person name="Davenport K.W."/>
            <person name="Han C.S."/>
            <person name="Rubin E.M."/>
            <person name="Eisen J.A."/>
            <person name="Woyke T."/>
            <person name="Gugger M."/>
            <person name="Kerfeld C.A."/>
        </authorList>
    </citation>
    <scope>NUCLEOTIDE SEQUENCE [LARGE SCALE GENOMIC DNA]</scope>
    <source>
        <strain evidence="2">ATCC 29371 / PCC 7437</strain>
    </source>
</reference>
<evidence type="ECO:0000313" key="1">
    <source>
        <dbReference type="EMBL" id="AFZ33918.1"/>
    </source>
</evidence>
<gene>
    <name evidence="1" type="ordered locus">Sta7437_0305</name>
</gene>
<accession>K9XN16</accession>
<sequence>MFEIDVALFHMPDNSYPFASLYYWATFCAVGS</sequence>
<name>K9XN16_STAC7</name>
<proteinExistence type="predicted"/>
<dbReference type="AlphaFoldDB" id="K9XN16"/>